<keyword evidence="1" id="KW-0812">Transmembrane</keyword>
<evidence type="ECO:0000313" key="3">
    <source>
        <dbReference type="Proteomes" id="UP001057868"/>
    </source>
</evidence>
<keyword evidence="3" id="KW-1185">Reference proteome</keyword>
<accession>A0A9W5Y6X0</accession>
<name>A0A9W5Y6X0_9CLOT</name>
<reference evidence="2" key="1">
    <citation type="journal article" date="2023" name="Int. J. Syst. Evol. Microbiol.">
        <title>&lt;i&gt;Clostridium folliculivorans&lt;/i&gt; sp. nov., isolated from soil samples of an organic paddy in Japan.</title>
        <authorList>
            <person name="Tazawa J."/>
            <person name="Kobayashi H."/>
            <person name="Tanizawa Y."/>
            <person name="Uchino A."/>
            <person name="Tanaka F."/>
            <person name="Urashima Y."/>
            <person name="Miura S."/>
            <person name="Sakamoto M."/>
            <person name="Ohkuma M."/>
            <person name="Tohno M."/>
        </authorList>
    </citation>
    <scope>NUCLEOTIDE SEQUENCE</scope>
    <source>
        <strain evidence="2">D1-1</strain>
    </source>
</reference>
<feature type="transmembrane region" description="Helical" evidence="1">
    <location>
        <begin position="122"/>
        <end position="144"/>
    </location>
</feature>
<protein>
    <submittedName>
        <fullName evidence="2">Uncharacterized protein</fullName>
    </submittedName>
</protein>
<sequence length="158" mass="18104">MNNGIFIYINEARYMITILVLKAIKKSSLPLPANLVIKYHIAYDIKNKLEKYSLLYPTNAFTNMLNNNNNITNFLSKFNPIVPAINVRNTSAAIMDKIILVSVKLKKFIYDILKNKKDTIKLFIFALIQATICKALLFYNSLYIKCPTITLLSIGVHR</sequence>
<comment type="caution">
    <text evidence="2">The sequence shown here is derived from an EMBL/GenBank/DDBJ whole genome shotgun (WGS) entry which is preliminary data.</text>
</comment>
<gene>
    <name evidence="2" type="ORF">CFOLD11_45240</name>
</gene>
<dbReference type="AlphaFoldDB" id="A0A9W5Y6X0"/>
<proteinExistence type="predicted"/>
<evidence type="ECO:0000256" key="1">
    <source>
        <dbReference type="SAM" id="Phobius"/>
    </source>
</evidence>
<dbReference type="Proteomes" id="UP001057868">
    <property type="component" value="Unassembled WGS sequence"/>
</dbReference>
<organism evidence="2 3">
    <name type="scientific">Clostridium folliculivorans</name>
    <dbReference type="NCBI Taxonomy" id="2886038"/>
    <lineage>
        <taxon>Bacteria</taxon>
        <taxon>Bacillati</taxon>
        <taxon>Bacillota</taxon>
        <taxon>Clostridia</taxon>
        <taxon>Eubacteriales</taxon>
        <taxon>Clostridiaceae</taxon>
        <taxon>Clostridium</taxon>
    </lineage>
</organism>
<dbReference type="EMBL" id="BQXY01000015">
    <property type="protein sequence ID" value="GKU27697.1"/>
    <property type="molecule type" value="Genomic_DNA"/>
</dbReference>
<keyword evidence="1" id="KW-0472">Membrane</keyword>
<evidence type="ECO:0000313" key="2">
    <source>
        <dbReference type="EMBL" id="GKU27697.1"/>
    </source>
</evidence>
<keyword evidence="1" id="KW-1133">Transmembrane helix</keyword>